<dbReference type="Gene3D" id="3.40.50.300">
    <property type="entry name" value="P-loop containing nucleotide triphosphate hydrolases"/>
    <property type="match status" value="2"/>
</dbReference>
<feature type="domain" description="ABC transporter" evidence="11">
    <location>
        <begin position="313"/>
        <end position="530"/>
    </location>
</feature>
<keyword evidence="4 9" id="KW-0227">DNA damage</keyword>
<evidence type="ECO:0000256" key="2">
    <source>
        <dbReference type="ARBA" id="ARBA00022737"/>
    </source>
</evidence>
<evidence type="ECO:0000256" key="1">
    <source>
        <dbReference type="ARBA" id="ARBA00022490"/>
    </source>
</evidence>
<dbReference type="InterPro" id="IPR032781">
    <property type="entry name" value="ABC_tran_Xtn"/>
</dbReference>
<keyword evidence="7 9" id="KW-0238">DNA-binding</keyword>
<comment type="similarity">
    <text evidence="9">Belongs to the ABC transporter superfamily. ABCF family. Uup subfamily.</text>
</comment>
<dbReference type="InterPro" id="IPR017871">
    <property type="entry name" value="ABC_transporter-like_CS"/>
</dbReference>
<dbReference type="InterPro" id="IPR043686">
    <property type="entry name" value="Uup"/>
</dbReference>
<comment type="function">
    <text evidence="9">Probably plays a role in ribosome assembly or function. May be involved in resolution of branched DNA intermediates that result from template switching in postreplication gaps. Binds DNA and has ATPase activity.</text>
</comment>
<evidence type="ECO:0000256" key="6">
    <source>
        <dbReference type="ARBA" id="ARBA00022840"/>
    </source>
</evidence>
<evidence type="ECO:0000256" key="8">
    <source>
        <dbReference type="ARBA" id="ARBA00023204"/>
    </source>
</evidence>
<dbReference type="Pfam" id="PF12848">
    <property type="entry name" value="ABC_tran_Xtn"/>
    <property type="match status" value="1"/>
</dbReference>
<dbReference type="Proteomes" id="UP001459204">
    <property type="component" value="Unassembled WGS sequence"/>
</dbReference>
<dbReference type="CDD" id="cd03221">
    <property type="entry name" value="ABCF_EF-3"/>
    <property type="match status" value="2"/>
</dbReference>
<dbReference type="Pfam" id="PF00005">
    <property type="entry name" value="ABC_tran"/>
    <property type="match status" value="2"/>
</dbReference>
<keyword evidence="8 9" id="KW-0234">DNA repair</keyword>
<comment type="catalytic activity">
    <reaction evidence="9">
        <text>ATP + H2O = ADP + phosphate + H(+)</text>
        <dbReference type="Rhea" id="RHEA:13065"/>
        <dbReference type="ChEBI" id="CHEBI:15377"/>
        <dbReference type="ChEBI" id="CHEBI:15378"/>
        <dbReference type="ChEBI" id="CHEBI:30616"/>
        <dbReference type="ChEBI" id="CHEBI:43474"/>
        <dbReference type="ChEBI" id="CHEBI:456216"/>
    </reaction>
</comment>
<keyword evidence="5 9" id="KW-0378">Hydrolase</keyword>
<accession>A0ABU9J4D5</accession>
<comment type="caution">
    <text evidence="12">The sequence shown here is derived from an EMBL/GenBank/DDBJ whole genome shotgun (WGS) entry which is preliminary data.</text>
</comment>
<evidence type="ECO:0000256" key="9">
    <source>
        <dbReference type="HAMAP-Rule" id="MF_00848"/>
    </source>
</evidence>
<dbReference type="EC" id="3.6.1.-" evidence="9"/>
<evidence type="ECO:0000259" key="11">
    <source>
        <dbReference type="PROSITE" id="PS50893"/>
    </source>
</evidence>
<keyword evidence="13" id="KW-1185">Reference proteome</keyword>
<dbReference type="Pfam" id="PF16326">
    <property type="entry name" value="ABC_tran_CTD"/>
    <property type="match status" value="1"/>
</dbReference>
<organism evidence="12 13">
    <name type="scientific">Pseudoxanthomonas putridarboris</name>
    <dbReference type="NCBI Taxonomy" id="752605"/>
    <lineage>
        <taxon>Bacteria</taxon>
        <taxon>Pseudomonadati</taxon>
        <taxon>Pseudomonadota</taxon>
        <taxon>Gammaproteobacteria</taxon>
        <taxon>Lysobacterales</taxon>
        <taxon>Lysobacteraceae</taxon>
        <taxon>Pseudoxanthomonas</taxon>
    </lineage>
</organism>
<evidence type="ECO:0000313" key="13">
    <source>
        <dbReference type="Proteomes" id="UP001459204"/>
    </source>
</evidence>
<dbReference type="SUPFAM" id="SSF52540">
    <property type="entry name" value="P-loop containing nucleoside triphosphate hydrolases"/>
    <property type="match status" value="2"/>
</dbReference>
<dbReference type="InterPro" id="IPR051309">
    <property type="entry name" value="ABCF_ATPase"/>
</dbReference>
<dbReference type="GO" id="GO:0005524">
    <property type="term" value="F:ATP binding"/>
    <property type="evidence" value="ECO:0007669"/>
    <property type="project" value="UniProtKB-KW"/>
</dbReference>
<dbReference type="InterPro" id="IPR037118">
    <property type="entry name" value="Val-tRNA_synth_C_sf"/>
</dbReference>
<dbReference type="RefSeq" id="WP_341727284.1">
    <property type="nucleotide sequence ID" value="NZ_JBBWWT010000012.1"/>
</dbReference>
<feature type="binding site" evidence="9">
    <location>
        <begin position="345"/>
        <end position="352"/>
    </location>
    <ligand>
        <name>ATP</name>
        <dbReference type="ChEBI" id="CHEBI:30616"/>
        <label>2</label>
    </ligand>
</feature>
<dbReference type="PANTHER" id="PTHR42855">
    <property type="entry name" value="ABC TRANSPORTER ATP-BINDING SUBUNIT"/>
    <property type="match status" value="1"/>
</dbReference>
<feature type="compositionally biased region" description="Low complexity" evidence="10">
    <location>
        <begin position="527"/>
        <end position="550"/>
    </location>
</feature>
<evidence type="ECO:0000256" key="5">
    <source>
        <dbReference type="ARBA" id="ARBA00022801"/>
    </source>
</evidence>
<evidence type="ECO:0000256" key="3">
    <source>
        <dbReference type="ARBA" id="ARBA00022741"/>
    </source>
</evidence>
<dbReference type="InterPro" id="IPR027417">
    <property type="entry name" value="P-loop_NTPase"/>
</dbReference>
<sequence length="623" mass="69313">MSLMQFQRVDFSVGGPLLLEHVDLSIESGERVCIVGRNGAGKSTLMRLMAGELKPDDGEIRVQGGVVVARMAQEVPQDTQGTVFDVVARGLGDLGRLLARYHHALHDGDMDAMGEAQAQIEAQHGWDLDRRVQQVLDRLELPEETDFAALSGGMKRRVLLAQALVRKPDILLLDEPTNHLDIEAIAWLEGFLKQFDGSIVFVTHDRSFLRSLATRIVEIDRGRLTSWPGDYDNYLRRREERLHAEAQENARFDKLLAQEEVWIRQGIKARRTRNEGRVTALKAMRRERAQRRELSGNVRMEVASAQNSGKKVIEAGHITQAYDGRVLLDDVSVTILRGDRVGIIGPNGAGKSTLLKILLGELAPQQGEVKLGTGLRIAYFDQHRSQLDESRTTLENVAEGSDFVEINGSRKHIIGYLQDFLFSPERARAPITRLSGGERNRLLLAKLFAQPSNLLVMDEPTNDLDVETLELLEELLLDYKGTLLLVSHDRDFLDNVVTSTLVLEGEGRLGDYVGGYTDWLRQRPVAQAAAPAPTATPAMPAKAAEEPAAAPKRKLSYKDARELEQLPARIEALETDIAQHTAAMNDPAYYQQDAASLQRANDQLAAAQAELDHAYQRWSELDG</sequence>
<dbReference type="PANTHER" id="PTHR42855:SF1">
    <property type="entry name" value="ABC TRANSPORTER DOMAIN-CONTAINING PROTEIN"/>
    <property type="match status" value="1"/>
</dbReference>
<keyword evidence="9" id="KW-0175">Coiled coil</keyword>
<dbReference type="HAMAP" id="MF_00848">
    <property type="entry name" value="Uup"/>
    <property type="match status" value="1"/>
</dbReference>
<evidence type="ECO:0000256" key="10">
    <source>
        <dbReference type="SAM" id="MobiDB-lite"/>
    </source>
</evidence>
<proteinExistence type="inferred from homology"/>
<evidence type="ECO:0000256" key="4">
    <source>
        <dbReference type="ARBA" id="ARBA00022763"/>
    </source>
</evidence>
<name>A0ABU9J4D5_9GAMM</name>
<keyword evidence="6 9" id="KW-0067">ATP-binding</keyword>
<reference evidence="12 13" key="1">
    <citation type="submission" date="2024-04" db="EMBL/GenBank/DDBJ databases">
        <title>Draft genome sequence of Pseudoxanthomonas putridarboris WD12.</title>
        <authorList>
            <person name="Oh J."/>
        </authorList>
    </citation>
    <scope>NUCLEOTIDE SEQUENCE [LARGE SCALE GENOMIC DNA]</scope>
    <source>
        <strain evidence="12 13">WD12</strain>
    </source>
</reference>
<protein>
    <recommendedName>
        <fullName evidence="9">ATP-binding protein Uup</fullName>
        <ecNumber evidence="9">3.6.1.-</ecNumber>
    </recommendedName>
</protein>
<dbReference type="SMART" id="SM00382">
    <property type="entry name" value="AAA"/>
    <property type="match status" value="2"/>
</dbReference>
<dbReference type="InterPro" id="IPR003439">
    <property type="entry name" value="ABC_transporter-like_ATP-bd"/>
</dbReference>
<dbReference type="PROSITE" id="PS00211">
    <property type="entry name" value="ABC_TRANSPORTER_1"/>
    <property type="match status" value="2"/>
</dbReference>
<dbReference type="Gene3D" id="1.10.287.380">
    <property type="entry name" value="Valyl-tRNA synthetase, C-terminal domain"/>
    <property type="match status" value="1"/>
</dbReference>
<gene>
    <name evidence="9" type="primary">uup</name>
    <name evidence="12" type="ORF">AAD027_17290</name>
</gene>
<comment type="subcellular location">
    <subcellularLocation>
        <location evidence="9">Cytoplasm</location>
    </subcellularLocation>
    <text evidence="9">Associates with ribosomes.</text>
</comment>
<dbReference type="InterPro" id="IPR032524">
    <property type="entry name" value="ABC_tran_C"/>
</dbReference>
<feature type="binding site" evidence="9">
    <location>
        <begin position="36"/>
        <end position="43"/>
    </location>
    <ligand>
        <name>ATP</name>
        <dbReference type="ChEBI" id="CHEBI:30616"/>
        <label>1</label>
    </ligand>
</feature>
<dbReference type="InterPro" id="IPR003593">
    <property type="entry name" value="AAA+_ATPase"/>
</dbReference>
<dbReference type="EMBL" id="JBBWWT010000012">
    <property type="protein sequence ID" value="MEL1266112.1"/>
    <property type="molecule type" value="Genomic_DNA"/>
</dbReference>
<keyword evidence="1 9" id="KW-0963">Cytoplasm</keyword>
<evidence type="ECO:0000256" key="7">
    <source>
        <dbReference type="ARBA" id="ARBA00023125"/>
    </source>
</evidence>
<keyword evidence="2 9" id="KW-0677">Repeat</keyword>
<keyword evidence="3 9" id="KW-0547">Nucleotide-binding</keyword>
<feature type="region of interest" description="Disordered" evidence="10">
    <location>
        <begin position="527"/>
        <end position="552"/>
    </location>
</feature>
<evidence type="ECO:0000313" key="12">
    <source>
        <dbReference type="EMBL" id="MEL1266112.1"/>
    </source>
</evidence>
<dbReference type="PROSITE" id="PS50893">
    <property type="entry name" value="ABC_TRANSPORTER_2"/>
    <property type="match status" value="2"/>
</dbReference>
<feature type="coiled-coil region" evidence="9">
    <location>
        <begin position="590"/>
        <end position="617"/>
    </location>
</feature>
<feature type="domain" description="ABC transporter" evidence="11">
    <location>
        <begin position="4"/>
        <end position="246"/>
    </location>
</feature>